<proteinExistence type="predicted"/>
<feature type="region of interest" description="Disordered" evidence="1">
    <location>
        <begin position="250"/>
        <end position="276"/>
    </location>
</feature>
<feature type="compositionally biased region" description="Polar residues" evidence="1">
    <location>
        <begin position="162"/>
        <end position="180"/>
    </location>
</feature>
<evidence type="ECO:0000313" key="3">
    <source>
        <dbReference type="Proteomes" id="UP000821866"/>
    </source>
</evidence>
<gene>
    <name evidence="2" type="ORF">HPB51_024618</name>
</gene>
<sequence length="294" mass="31352">MTSRNDAARVVYVGELRAGRRRRGLASASAHPPAIGAVVDDGVGASVESMSLKEPSSLGDKDSCQGVHPRPVGATGRKRCAPRRNCFCEGDACLRTASYLMLDGGALDVTTGPKSSYRSTSRPGRPRDSGRGGGRGRPRTAASDRTSVGFDEEKARARDATLLNSPAPSIPTQAHSTSGRRFTDATDTKEHSANSWYVLGQRLSALRRDDRPANVGHRVLVREPPRTQPASDQAHLSSPLVRELGLPKDMLSAPSAGVPLDGSSPNASTWPPREAKPEMPPLFTFGVFTNHILL</sequence>
<dbReference type="Proteomes" id="UP000821866">
    <property type="component" value="Chromosome 1"/>
</dbReference>
<feature type="region of interest" description="Disordered" evidence="1">
    <location>
        <begin position="110"/>
        <end position="190"/>
    </location>
</feature>
<reference evidence="2" key="2">
    <citation type="submission" date="2021-09" db="EMBL/GenBank/DDBJ databases">
        <authorList>
            <person name="Jia N."/>
            <person name="Wang J."/>
            <person name="Shi W."/>
            <person name="Du L."/>
            <person name="Sun Y."/>
            <person name="Zhan W."/>
            <person name="Jiang J."/>
            <person name="Wang Q."/>
            <person name="Zhang B."/>
            <person name="Ji P."/>
            <person name="Sakyi L.B."/>
            <person name="Cui X."/>
            <person name="Yuan T."/>
            <person name="Jiang B."/>
            <person name="Yang W."/>
            <person name="Lam T.T.-Y."/>
            <person name="Chang Q."/>
            <person name="Ding S."/>
            <person name="Wang X."/>
            <person name="Zhu J."/>
            <person name="Ruan X."/>
            <person name="Zhao L."/>
            <person name="Wei J."/>
            <person name="Que T."/>
            <person name="Du C."/>
            <person name="Cheng J."/>
            <person name="Dai P."/>
            <person name="Han X."/>
            <person name="Huang E."/>
            <person name="Gao Y."/>
            <person name="Liu J."/>
            <person name="Shao H."/>
            <person name="Ye R."/>
            <person name="Li L."/>
            <person name="Wei W."/>
            <person name="Wang X."/>
            <person name="Wang C."/>
            <person name="Huo Q."/>
            <person name="Li W."/>
            <person name="Guo W."/>
            <person name="Chen H."/>
            <person name="Chen S."/>
            <person name="Zhou L."/>
            <person name="Zhou L."/>
            <person name="Ni X."/>
            <person name="Tian J."/>
            <person name="Zhou Y."/>
            <person name="Sheng Y."/>
            <person name="Liu T."/>
            <person name="Pan Y."/>
            <person name="Xia L."/>
            <person name="Li J."/>
            <person name="Zhao F."/>
            <person name="Cao W."/>
        </authorList>
    </citation>
    <scope>NUCLEOTIDE SEQUENCE</scope>
    <source>
        <strain evidence="2">Rmic-2018</strain>
        <tissue evidence="2">Larvae</tissue>
    </source>
</reference>
<feature type="region of interest" description="Disordered" evidence="1">
    <location>
        <begin position="52"/>
        <end position="78"/>
    </location>
</feature>
<comment type="caution">
    <text evidence="2">The sequence shown here is derived from an EMBL/GenBank/DDBJ whole genome shotgun (WGS) entry which is preliminary data.</text>
</comment>
<protein>
    <submittedName>
        <fullName evidence="2">Uncharacterized protein</fullName>
    </submittedName>
</protein>
<name>A0A9J6F9P7_RHIMP</name>
<reference evidence="2" key="1">
    <citation type="journal article" date="2020" name="Cell">
        <title>Large-Scale Comparative Analyses of Tick Genomes Elucidate Their Genetic Diversity and Vector Capacities.</title>
        <authorList>
            <consortium name="Tick Genome and Microbiome Consortium (TIGMIC)"/>
            <person name="Jia N."/>
            <person name="Wang J."/>
            <person name="Shi W."/>
            <person name="Du L."/>
            <person name="Sun Y."/>
            <person name="Zhan W."/>
            <person name="Jiang J.F."/>
            <person name="Wang Q."/>
            <person name="Zhang B."/>
            <person name="Ji P."/>
            <person name="Bell-Sakyi L."/>
            <person name="Cui X.M."/>
            <person name="Yuan T.T."/>
            <person name="Jiang B.G."/>
            <person name="Yang W.F."/>
            <person name="Lam T.T."/>
            <person name="Chang Q.C."/>
            <person name="Ding S.J."/>
            <person name="Wang X.J."/>
            <person name="Zhu J.G."/>
            <person name="Ruan X.D."/>
            <person name="Zhao L."/>
            <person name="Wei J.T."/>
            <person name="Ye R.Z."/>
            <person name="Que T.C."/>
            <person name="Du C.H."/>
            <person name="Zhou Y.H."/>
            <person name="Cheng J.X."/>
            <person name="Dai P.F."/>
            <person name="Guo W.B."/>
            <person name="Han X.H."/>
            <person name="Huang E.J."/>
            <person name="Li L.F."/>
            <person name="Wei W."/>
            <person name="Gao Y.C."/>
            <person name="Liu J.Z."/>
            <person name="Shao H.Z."/>
            <person name="Wang X."/>
            <person name="Wang C.C."/>
            <person name="Yang T.C."/>
            <person name="Huo Q.B."/>
            <person name="Li W."/>
            <person name="Chen H.Y."/>
            <person name="Chen S.E."/>
            <person name="Zhou L.G."/>
            <person name="Ni X.B."/>
            <person name="Tian J.H."/>
            <person name="Sheng Y."/>
            <person name="Liu T."/>
            <person name="Pan Y.S."/>
            <person name="Xia L.Y."/>
            <person name="Li J."/>
            <person name="Zhao F."/>
            <person name="Cao W.C."/>
        </authorList>
    </citation>
    <scope>NUCLEOTIDE SEQUENCE</scope>
    <source>
        <strain evidence="2">Rmic-2018</strain>
    </source>
</reference>
<organism evidence="2 3">
    <name type="scientific">Rhipicephalus microplus</name>
    <name type="common">Cattle tick</name>
    <name type="synonym">Boophilus microplus</name>
    <dbReference type="NCBI Taxonomy" id="6941"/>
    <lineage>
        <taxon>Eukaryota</taxon>
        <taxon>Metazoa</taxon>
        <taxon>Ecdysozoa</taxon>
        <taxon>Arthropoda</taxon>
        <taxon>Chelicerata</taxon>
        <taxon>Arachnida</taxon>
        <taxon>Acari</taxon>
        <taxon>Parasitiformes</taxon>
        <taxon>Ixodida</taxon>
        <taxon>Ixodoidea</taxon>
        <taxon>Ixodidae</taxon>
        <taxon>Rhipicephalinae</taxon>
        <taxon>Rhipicephalus</taxon>
        <taxon>Boophilus</taxon>
    </lineage>
</organism>
<evidence type="ECO:0000313" key="2">
    <source>
        <dbReference type="EMBL" id="KAH8042565.1"/>
    </source>
</evidence>
<accession>A0A9J6F9P7</accession>
<keyword evidence="3" id="KW-1185">Reference proteome</keyword>
<dbReference type="EMBL" id="JABSTU010000001">
    <property type="protein sequence ID" value="KAH8042565.1"/>
    <property type="molecule type" value="Genomic_DNA"/>
</dbReference>
<dbReference type="AlphaFoldDB" id="A0A9J6F9P7"/>
<evidence type="ECO:0000256" key="1">
    <source>
        <dbReference type="SAM" id="MobiDB-lite"/>
    </source>
</evidence>
<feature type="compositionally biased region" description="Basic and acidic residues" evidence="1">
    <location>
        <begin position="181"/>
        <end position="190"/>
    </location>
</feature>